<proteinExistence type="predicted"/>
<evidence type="ECO:0000313" key="2">
    <source>
        <dbReference type="Proteomes" id="UP000734854"/>
    </source>
</evidence>
<gene>
    <name evidence="1" type="ORF">ZIOFF_032798</name>
</gene>
<keyword evidence="2" id="KW-1185">Reference proteome</keyword>
<accession>A0A8J5L1G8</accession>
<organism evidence="1 2">
    <name type="scientific">Zingiber officinale</name>
    <name type="common">Ginger</name>
    <name type="synonym">Amomum zingiber</name>
    <dbReference type="NCBI Taxonomy" id="94328"/>
    <lineage>
        <taxon>Eukaryota</taxon>
        <taxon>Viridiplantae</taxon>
        <taxon>Streptophyta</taxon>
        <taxon>Embryophyta</taxon>
        <taxon>Tracheophyta</taxon>
        <taxon>Spermatophyta</taxon>
        <taxon>Magnoliopsida</taxon>
        <taxon>Liliopsida</taxon>
        <taxon>Zingiberales</taxon>
        <taxon>Zingiberaceae</taxon>
        <taxon>Zingiber</taxon>
    </lineage>
</organism>
<evidence type="ECO:0000313" key="1">
    <source>
        <dbReference type="EMBL" id="KAG6507454.1"/>
    </source>
</evidence>
<sequence length="235" mass="25500">MIIASSLQEAQSMSIALRPFSMSSSFDDVSGKALPADASRTLPTTKIACPGSSGRRISSRDNAVGETVGSETEAYAIADMIAASKLVYSSIEQVCSSFHHHMLNPRLYDKCRHGVRSGCNAFISGCQRLSWPAAKFFHLCHVCLFTNCSTAKLHLPKVYKSSGAATDMWIKAKELDANTEYLLELLAKGINKIFKPEDDAFEKKNYDEQLARSKVKSKAAGAGPHATQSGFGLNI</sequence>
<comment type="caution">
    <text evidence="1">The sequence shown here is derived from an EMBL/GenBank/DDBJ whole genome shotgun (WGS) entry which is preliminary data.</text>
</comment>
<dbReference type="AlphaFoldDB" id="A0A8J5L1G8"/>
<dbReference type="Proteomes" id="UP000734854">
    <property type="component" value="Unassembled WGS sequence"/>
</dbReference>
<name>A0A8J5L1G8_ZINOF</name>
<protein>
    <submittedName>
        <fullName evidence="1">Uncharacterized protein</fullName>
    </submittedName>
</protein>
<dbReference type="EMBL" id="JACMSC010000009">
    <property type="protein sequence ID" value="KAG6507454.1"/>
    <property type="molecule type" value="Genomic_DNA"/>
</dbReference>
<reference evidence="1 2" key="1">
    <citation type="submission" date="2020-08" db="EMBL/GenBank/DDBJ databases">
        <title>Plant Genome Project.</title>
        <authorList>
            <person name="Zhang R.-G."/>
        </authorList>
    </citation>
    <scope>NUCLEOTIDE SEQUENCE [LARGE SCALE GENOMIC DNA]</scope>
    <source>
        <tissue evidence="1">Rhizome</tissue>
    </source>
</reference>